<keyword evidence="12" id="KW-1185">Reference proteome</keyword>
<keyword evidence="4" id="KW-0028">Amino-acid biosynthesis</keyword>
<gene>
    <name evidence="10" type="ORF">FHX64_000002</name>
    <name evidence="11" type="ORF">FHX64_001947</name>
</gene>
<dbReference type="PROSITE" id="PS00614">
    <property type="entry name" value="IGPS"/>
    <property type="match status" value="1"/>
</dbReference>
<name>A0A7W5DSG1_9PORP</name>
<dbReference type="CDD" id="cd00331">
    <property type="entry name" value="IGPS"/>
    <property type="match status" value="1"/>
</dbReference>
<evidence type="ECO:0000313" key="10">
    <source>
        <dbReference type="EMBL" id="MBB3185839.1"/>
    </source>
</evidence>
<dbReference type="GO" id="GO:0000162">
    <property type="term" value="P:L-tryptophan biosynthetic process"/>
    <property type="evidence" value="ECO:0007669"/>
    <property type="project" value="UniProtKB-UniPathway"/>
</dbReference>
<dbReference type="SUPFAM" id="SSF51366">
    <property type="entry name" value="Ribulose-phoshate binding barrel"/>
    <property type="match status" value="1"/>
</dbReference>
<keyword evidence="6" id="KW-0822">Tryptophan biosynthesis</keyword>
<dbReference type="InterPro" id="IPR011060">
    <property type="entry name" value="RibuloseP-bd_barrel"/>
</dbReference>
<dbReference type="PANTHER" id="PTHR22854:SF2">
    <property type="entry name" value="INDOLE-3-GLYCEROL-PHOSPHATE SYNTHASE"/>
    <property type="match status" value="1"/>
</dbReference>
<keyword evidence="8 11" id="KW-0456">Lyase</keyword>
<dbReference type="RefSeq" id="WP_183411794.1">
    <property type="nucleotide sequence ID" value="NZ_JACHYB010000001.1"/>
</dbReference>
<evidence type="ECO:0000259" key="9">
    <source>
        <dbReference type="Pfam" id="PF00218"/>
    </source>
</evidence>
<dbReference type="Gene3D" id="3.20.20.70">
    <property type="entry name" value="Aldolase class I"/>
    <property type="match status" value="1"/>
</dbReference>
<dbReference type="InterPro" id="IPR013798">
    <property type="entry name" value="Indole-3-glycerol_P_synth_dom"/>
</dbReference>
<evidence type="ECO:0000256" key="1">
    <source>
        <dbReference type="ARBA" id="ARBA00001633"/>
    </source>
</evidence>
<dbReference type="GO" id="GO:0004425">
    <property type="term" value="F:indole-3-glycerol-phosphate synthase activity"/>
    <property type="evidence" value="ECO:0007669"/>
    <property type="project" value="UniProtKB-EC"/>
</dbReference>
<keyword evidence="5" id="KW-0210">Decarboxylase</keyword>
<dbReference type="FunFam" id="3.20.20.70:FF:000024">
    <property type="entry name" value="Indole-3-glycerol phosphate synthase"/>
    <property type="match status" value="1"/>
</dbReference>
<dbReference type="InterPro" id="IPR013785">
    <property type="entry name" value="Aldolase_TIM"/>
</dbReference>
<evidence type="ECO:0000313" key="11">
    <source>
        <dbReference type="EMBL" id="MBB3187749.1"/>
    </source>
</evidence>
<reference evidence="11 12" key="1">
    <citation type="submission" date="2020-08" db="EMBL/GenBank/DDBJ databases">
        <title>Genomic Encyclopedia of Type Strains, Phase IV (KMG-IV): sequencing the most valuable type-strain genomes for metagenomic binning, comparative biology and taxonomic classification.</title>
        <authorList>
            <person name="Goeker M."/>
        </authorList>
    </citation>
    <scope>NUCLEOTIDE SEQUENCE [LARGE SCALE GENOMIC DNA]</scope>
    <source>
        <strain evidence="11 12">DSM 27471</strain>
    </source>
</reference>
<dbReference type="InterPro" id="IPR045186">
    <property type="entry name" value="Indole-3-glycerol_P_synth"/>
</dbReference>
<evidence type="ECO:0000256" key="8">
    <source>
        <dbReference type="ARBA" id="ARBA00023239"/>
    </source>
</evidence>
<dbReference type="UniPathway" id="UPA00035">
    <property type="reaction ID" value="UER00043"/>
</dbReference>
<evidence type="ECO:0000256" key="4">
    <source>
        <dbReference type="ARBA" id="ARBA00022605"/>
    </source>
</evidence>
<accession>A0A7W5DSG1</accession>
<dbReference type="PANTHER" id="PTHR22854">
    <property type="entry name" value="TRYPTOPHAN BIOSYNTHESIS PROTEIN"/>
    <property type="match status" value="1"/>
</dbReference>
<dbReference type="InterPro" id="IPR001468">
    <property type="entry name" value="Indole-3-GlycerolPSynthase_CS"/>
</dbReference>
<protein>
    <recommendedName>
        <fullName evidence="3">indole-3-glycerol-phosphate synthase</fullName>
        <ecNumber evidence="3">4.1.1.48</ecNumber>
    </recommendedName>
</protein>
<comment type="caution">
    <text evidence="11">The sequence shown here is derived from an EMBL/GenBank/DDBJ whole genome shotgun (WGS) entry which is preliminary data.</text>
</comment>
<evidence type="ECO:0000313" key="12">
    <source>
        <dbReference type="Proteomes" id="UP000544222"/>
    </source>
</evidence>
<evidence type="ECO:0000256" key="2">
    <source>
        <dbReference type="ARBA" id="ARBA00004696"/>
    </source>
</evidence>
<evidence type="ECO:0000256" key="6">
    <source>
        <dbReference type="ARBA" id="ARBA00022822"/>
    </source>
</evidence>
<dbReference type="EMBL" id="JACHYB010000001">
    <property type="protein sequence ID" value="MBB3185839.1"/>
    <property type="molecule type" value="Genomic_DNA"/>
</dbReference>
<evidence type="ECO:0000256" key="7">
    <source>
        <dbReference type="ARBA" id="ARBA00023141"/>
    </source>
</evidence>
<evidence type="ECO:0000256" key="5">
    <source>
        <dbReference type="ARBA" id="ARBA00022793"/>
    </source>
</evidence>
<comment type="catalytic activity">
    <reaction evidence="1">
        <text>1-(2-carboxyphenylamino)-1-deoxy-D-ribulose 5-phosphate + H(+) = (1S,2R)-1-C-(indol-3-yl)glycerol 3-phosphate + CO2 + H2O</text>
        <dbReference type="Rhea" id="RHEA:23476"/>
        <dbReference type="ChEBI" id="CHEBI:15377"/>
        <dbReference type="ChEBI" id="CHEBI:15378"/>
        <dbReference type="ChEBI" id="CHEBI:16526"/>
        <dbReference type="ChEBI" id="CHEBI:58613"/>
        <dbReference type="ChEBI" id="CHEBI:58866"/>
        <dbReference type="EC" id="4.1.1.48"/>
    </reaction>
</comment>
<proteinExistence type="predicted"/>
<dbReference type="EMBL" id="JACHYB010000002">
    <property type="protein sequence ID" value="MBB3187749.1"/>
    <property type="molecule type" value="Genomic_DNA"/>
</dbReference>
<sequence length="256" mass="28061">MNILDTIIARKKIEVAEQKNAGLLSAIQQQTHPLYSLKDALRSSSTGIIAEFKRKSPSKGWIFPDADVSTIPAGYASEGATGLSILTDEYFFGGSLNDLQQARALVKLPVLRKDFIIDPYQIQIAKAAGADVVLLIAAALSISECKMLASEAHALGLEVLLEIHEKSEFDYIHSNVDIVGVNNRNLKTFVTDVETSFRLGAAIPEEYIKISESGISDPHTVKELRQAGFRGFLMGETFMKEVNPDLALARFIHSLK</sequence>
<dbReference type="AlphaFoldDB" id="A0A7W5DSG1"/>
<dbReference type="EC" id="4.1.1.48" evidence="3"/>
<dbReference type="NCBIfam" id="NF001377">
    <property type="entry name" value="PRK00278.2-4"/>
    <property type="match status" value="1"/>
</dbReference>
<organism evidence="11 12">
    <name type="scientific">Microbacter margulisiae</name>
    <dbReference type="NCBI Taxonomy" id="1350067"/>
    <lineage>
        <taxon>Bacteria</taxon>
        <taxon>Pseudomonadati</taxon>
        <taxon>Bacteroidota</taxon>
        <taxon>Bacteroidia</taxon>
        <taxon>Bacteroidales</taxon>
        <taxon>Porphyromonadaceae</taxon>
        <taxon>Microbacter</taxon>
    </lineage>
</organism>
<dbReference type="Proteomes" id="UP000544222">
    <property type="component" value="Unassembled WGS sequence"/>
</dbReference>
<keyword evidence="7" id="KW-0057">Aromatic amino acid biosynthesis</keyword>
<dbReference type="GO" id="GO:0004640">
    <property type="term" value="F:phosphoribosylanthranilate isomerase activity"/>
    <property type="evidence" value="ECO:0007669"/>
    <property type="project" value="TreeGrafter"/>
</dbReference>
<dbReference type="Pfam" id="PF00218">
    <property type="entry name" value="IGPS"/>
    <property type="match status" value="1"/>
</dbReference>
<comment type="pathway">
    <text evidence="2">Amino-acid biosynthesis; L-tryptophan biosynthesis; L-tryptophan from chorismate: step 4/5.</text>
</comment>
<feature type="domain" description="Indole-3-glycerol phosphate synthase" evidence="9">
    <location>
        <begin position="4"/>
        <end position="248"/>
    </location>
</feature>
<evidence type="ECO:0000256" key="3">
    <source>
        <dbReference type="ARBA" id="ARBA00012362"/>
    </source>
</evidence>